<keyword evidence="4 14" id="KW-0963">Cytoplasm</keyword>
<evidence type="ECO:0000256" key="13">
    <source>
        <dbReference type="ARBA" id="ARBA00029438"/>
    </source>
</evidence>
<dbReference type="PRINTS" id="PR00959">
    <property type="entry name" value="MEVGALKINASE"/>
</dbReference>
<comment type="subcellular location">
    <subcellularLocation>
        <location evidence="1 14">Cytoplasm</location>
    </subcellularLocation>
</comment>
<evidence type="ECO:0000313" key="18">
    <source>
        <dbReference type="Proteomes" id="UP000195602"/>
    </source>
</evidence>
<dbReference type="GO" id="GO:0019287">
    <property type="term" value="P:isopentenyl diphosphate biosynthetic process, mevalonate pathway"/>
    <property type="evidence" value="ECO:0007669"/>
    <property type="project" value="TreeGrafter"/>
</dbReference>
<dbReference type="NCBIfam" id="TIGR00549">
    <property type="entry name" value="mevalon_kin"/>
    <property type="match status" value="1"/>
</dbReference>
<dbReference type="Gene3D" id="3.30.70.890">
    <property type="entry name" value="GHMP kinase, C-terminal domain"/>
    <property type="match status" value="1"/>
</dbReference>
<keyword evidence="14" id="KW-0753">Steroid metabolism</keyword>
<dbReference type="EC" id="2.7.1.36" evidence="3 14"/>
<evidence type="ECO:0000256" key="8">
    <source>
        <dbReference type="ARBA" id="ARBA00022777"/>
    </source>
</evidence>
<comment type="function">
    <text evidence="14">Mevalonate kinase; part of the second module of ergosterol biosynthesis pathway that includes the middle steps of the pathway. The second module is carried out in the vacuole and involves the formation of farnesyl diphosphate, which is also an important intermediate in the biosynthesis of ubiquinone, dolichol, heme and prenylated proteins.</text>
</comment>
<keyword evidence="8 14" id="KW-0418">Kinase</keyword>
<evidence type="ECO:0000259" key="16">
    <source>
        <dbReference type="Pfam" id="PF08544"/>
    </source>
</evidence>
<keyword evidence="9 14" id="KW-0067">ATP-binding</keyword>
<evidence type="ECO:0000256" key="4">
    <source>
        <dbReference type="ARBA" id="ARBA00022490"/>
    </source>
</evidence>
<evidence type="ECO:0000313" key="17">
    <source>
        <dbReference type="EMBL" id="OVF06977.1"/>
    </source>
</evidence>
<evidence type="ECO:0000256" key="5">
    <source>
        <dbReference type="ARBA" id="ARBA00022516"/>
    </source>
</evidence>
<dbReference type="GO" id="GO:0005829">
    <property type="term" value="C:cytosol"/>
    <property type="evidence" value="ECO:0007669"/>
    <property type="project" value="TreeGrafter"/>
</dbReference>
<dbReference type="InterPro" id="IPR014721">
    <property type="entry name" value="Ribsml_uS5_D2-typ_fold_subgr"/>
</dbReference>
<dbReference type="AlphaFoldDB" id="A0AA91T0C0"/>
<dbReference type="Pfam" id="PF00288">
    <property type="entry name" value="GHMP_kinases_N"/>
    <property type="match status" value="1"/>
</dbReference>
<comment type="pathway">
    <text evidence="13 14">Isoprenoid biosynthesis; isopentenyl diphosphate biosynthesis via mevalonate pathway; isopentenyl diphosphate from (R)-mevalonate: step 1/3.</text>
</comment>
<keyword evidence="10" id="KW-0460">Magnesium</keyword>
<dbReference type="SUPFAM" id="SSF54211">
    <property type="entry name" value="Ribosomal protein S5 domain 2-like"/>
    <property type="match status" value="1"/>
</dbReference>
<evidence type="ECO:0000259" key="15">
    <source>
        <dbReference type="Pfam" id="PF00288"/>
    </source>
</evidence>
<dbReference type="SUPFAM" id="SSF55060">
    <property type="entry name" value="GHMP Kinase, C-terminal domain"/>
    <property type="match status" value="1"/>
</dbReference>
<comment type="caution">
    <text evidence="17">The sequence shown here is derived from an EMBL/GenBank/DDBJ whole genome shotgun (WGS) entry which is preliminary data.</text>
</comment>
<dbReference type="Proteomes" id="UP000195602">
    <property type="component" value="Unassembled WGS sequence"/>
</dbReference>
<feature type="domain" description="GHMP kinase N-terminal" evidence="15">
    <location>
        <begin position="120"/>
        <end position="211"/>
    </location>
</feature>
<evidence type="ECO:0000256" key="3">
    <source>
        <dbReference type="ARBA" id="ARBA00012103"/>
    </source>
</evidence>
<accession>A0AA91T0C0</accession>
<dbReference type="InterPro" id="IPR006203">
    <property type="entry name" value="GHMP_knse_ATP-bd_CS"/>
</dbReference>
<evidence type="ECO:0000256" key="7">
    <source>
        <dbReference type="ARBA" id="ARBA00022741"/>
    </source>
</evidence>
<evidence type="ECO:0000256" key="12">
    <source>
        <dbReference type="ARBA" id="ARBA00029310"/>
    </source>
</evidence>
<dbReference type="InterPro" id="IPR036554">
    <property type="entry name" value="GHMP_kinase_C_sf"/>
</dbReference>
<dbReference type="GO" id="GO:0005524">
    <property type="term" value="F:ATP binding"/>
    <property type="evidence" value="ECO:0007669"/>
    <property type="project" value="UniProtKB-KW"/>
</dbReference>
<keyword evidence="5 14" id="KW-0444">Lipid biosynthesis</keyword>
<keyword evidence="11 14" id="KW-0443">Lipid metabolism</keyword>
<dbReference type="PANTHER" id="PTHR43290">
    <property type="entry name" value="MEVALONATE KINASE"/>
    <property type="match status" value="1"/>
</dbReference>
<reference evidence="17 18" key="1">
    <citation type="submission" date="2017-04" db="EMBL/GenBank/DDBJ databases">
        <title>Draft genome of the yeast Clavispora lusitaniae type strain CBS 6936.</title>
        <authorList>
            <person name="Durrens P."/>
            <person name="Klopp C."/>
            <person name="Biteau N."/>
            <person name="Fitton-Ouhabi V."/>
            <person name="Dementhon K."/>
            <person name="Accoceberry I."/>
            <person name="Sherman D.J."/>
            <person name="Noel T."/>
        </authorList>
    </citation>
    <scope>NUCLEOTIDE SEQUENCE [LARGE SCALE GENOMIC DNA]</scope>
    <source>
        <strain evidence="17 18">CBS 6936</strain>
    </source>
</reference>
<dbReference type="InterPro" id="IPR006205">
    <property type="entry name" value="Mev_gal_kin"/>
</dbReference>
<sequence>MSFFVSAPGKVILFGEHSAVYGKPAIAAALSLRCYLLVTPNPNSDDIILEFPDIGLVHKWSAASLPWDEIEAVTKNEGRPKATDELIPELLDALADALDIADPLHYTACRCFLYLYASLCSRQTAGCHFCIRSTLPIGAGLGSSAATAVCLSAALSILGGHVSAPSLAVNDRHAHKDSSDATFIDAWSLMGEKCFHGNPSGIDNAVATHGGAVMYQRMTGPGNPSVRTSVRNFAALPLLLTNTRVPRRTAELVGGVAQLGAKYAPVTEAVLQAMDHVARHAYDLMVRPECDRAALSDLVKINHGLLVSLGVSHPSLEQVRIIADRHSLGATKLTGAGGGGCAITLLADGLDPSNLVSAQRDFADAGFETFDATLGGKGVGMLKLSDVDSSAQEVVFSSEKLASYASREEIEQNIGASELPGWRFW</sequence>
<dbReference type="EMBL" id="LYUB02000016">
    <property type="protein sequence ID" value="OVF06977.1"/>
    <property type="molecule type" value="Genomic_DNA"/>
</dbReference>
<dbReference type="GO" id="GO:0006696">
    <property type="term" value="P:ergosterol biosynthetic process"/>
    <property type="evidence" value="ECO:0007669"/>
    <property type="project" value="TreeGrafter"/>
</dbReference>
<protein>
    <recommendedName>
        <fullName evidence="3 14">Mevalonate kinase</fullName>
        <shortName evidence="14">MK</shortName>
        <ecNumber evidence="3 14">2.7.1.36</ecNumber>
    </recommendedName>
</protein>
<feature type="domain" description="GHMP kinase C-terminal" evidence="16">
    <location>
        <begin position="291"/>
        <end position="356"/>
    </location>
</feature>
<dbReference type="InterPro" id="IPR006204">
    <property type="entry name" value="GHMP_kinase_N_dom"/>
</dbReference>
<dbReference type="PROSITE" id="PS00627">
    <property type="entry name" value="GHMP_KINASES_ATP"/>
    <property type="match status" value="1"/>
</dbReference>
<keyword evidence="6 14" id="KW-0808">Transferase</keyword>
<keyword evidence="14" id="KW-1207">Sterol metabolism</keyword>
<comment type="catalytic activity">
    <reaction evidence="12">
        <text>(R)-mevalonate + ATP = (R)-5-phosphomevalonate + ADP + H(+)</text>
        <dbReference type="Rhea" id="RHEA:17065"/>
        <dbReference type="ChEBI" id="CHEBI:15378"/>
        <dbReference type="ChEBI" id="CHEBI:30616"/>
        <dbReference type="ChEBI" id="CHEBI:36464"/>
        <dbReference type="ChEBI" id="CHEBI:58146"/>
        <dbReference type="ChEBI" id="CHEBI:456216"/>
        <dbReference type="EC" id="2.7.1.36"/>
    </reaction>
    <physiologicalReaction direction="left-to-right" evidence="12">
        <dbReference type="Rhea" id="RHEA:17066"/>
    </physiologicalReaction>
</comment>
<dbReference type="KEGG" id="clus:A9F13_16g00770"/>
<keyword evidence="14" id="KW-0756">Sterol biosynthesis</keyword>
<evidence type="ECO:0000256" key="2">
    <source>
        <dbReference type="ARBA" id="ARBA00006495"/>
    </source>
</evidence>
<dbReference type="Gene3D" id="3.30.230.10">
    <property type="match status" value="1"/>
</dbReference>
<evidence type="ECO:0000256" key="10">
    <source>
        <dbReference type="ARBA" id="ARBA00022842"/>
    </source>
</evidence>
<evidence type="ECO:0000256" key="6">
    <source>
        <dbReference type="ARBA" id="ARBA00022679"/>
    </source>
</evidence>
<evidence type="ECO:0000256" key="11">
    <source>
        <dbReference type="ARBA" id="ARBA00023098"/>
    </source>
</evidence>
<name>A0AA91T0C0_CLALS</name>
<dbReference type="InterPro" id="IPR013750">
    <property type="entry name" value="GHMP_kinase_C_dom"/>
</dbReference>
<evidence type="ECO:0000256" key="1">
    <source>
        <dbReference type="ARBA" id="ARBA00004496"/>
    </source>
</evidence>
<dbReference type="InterPro" id="IPR020568">
    <property type="entry name" value="Ribosomal_Su5_D2-typ_SF"/>
</dbReference>
<dbReference type="GO" id="GO:0004496">
    <property type="term" value="F:mevalonate kinase activity"/>
    <property type="evidence" value="ECO:0007669"/>
    <property type="project" value="UniProtKB-EC"/>
</dbReference>
<comment type="similarity">
    <text evidence="2 14">Belongs to the GHMP kinase family. Mevalonate kinase subfamily.</text>
</comment>
<organism evidence="17 18">
    <name type="scientific">Clavispora lusitaniae</name>
    <name type="common">Candida lusitaniae</name>
    <dbReference type="NCBI Taxonomy" id="36911"/>
    <lineage>
        <taxon>Eukaryota</taxon>
        <taxon>Fungi</taxon>
        <taxon>Dikarya</taxon>
        <taxon>Ascomycota</taxon>
        <taxon>Saccharomycotina</taxon>
        <taxon>Pichiomycetes</taxon>
        <taxon>Metschnikowiaceae</taxon>
        <taxon>Clavispora</taxon>
    </lineage>
</organism>
<keyword evidence="14" id="KW-0752">Steroid biosynthesis</keyword>
<dbReference type="PANTHER" id="PTHR43290:SF2">
    <property type="entry name" value="MEVALONATE KINASE"/>
    <property type="match status" value="1"/>
</dbReference>
<keyword evidence="7 14" id="KW-0547">Nucleotide-binding</keyword>
<evidence type="ECO:0000256" key="14">
    <source>
        <dbReference type="RuleBase" id="RU363087"/>
    </source>
</evidence>
<dbReference type="Pfam" id="PF08544">
    <property type="entry name" value="GHMP_kinases_C"/>
    <property type="match status" value="1"/>
</dbReference>
<evidence type="ECO:0000256" key="9">
    <source>
        <dbReference type="ARBA" id="ARBA00022840"/>
    </source>
</evidence>
<gene>
    <name evidence="17" type="ORF">A9F13_16g00770</name>
</gene>
<proteinExistence type="inferred from homology"/>